<reference evidence="1" key="1">
    <citation type="submission" date="2020-10" db="EMBL/GenBank/DDBJ databases">
        <title>High-Quality Genome Resource of Clonostachys rosea strain S41 by Oxford Nanopore Long-Read Sequencing.</title>
        <authorList>
            <person name="Wang H."/>
        </authorList>
    </citation>
    <scope>NUCLEOTIDE SEQUENCE</scope>
    <source>
        <strain evidence="1">S41</strain>
    </source>
</reference>
<dbReference type="EMBL" id="JADCTT010000010">
    <property type="protein sequence ID" value="KAF9747050.1"/>
    <property type="molecule type" value="Genomic_DNA"/>
</dbReference>
<accession>A0A8H7KAQ0</accession>
<evidence type="ECO:0000313" key="1">
    <source>
        <dbReference type="EMBL" id="KAF9747050.1"/>
    </source>
</evidence>
<dbReference type="Proteomes" id="UP000616885">
    <property type="component" value="Unassembled WGS sequence"/>
</dbReference>
<proteinExistence type="predicted"/>
<sequence length="50" mass="5412">MTMVSRAEKKMRQLEQGEVYVSLEKGLLSQTIARSDAAGKKAETKAEAAA</sequence>
<name>A0A8H7KAQ0_BIOOC</name>
<gene>
    <name evidence="1" type="ORF">IM811_002384</name>
</gene>
<comment type="caution">
    <text evidence="1">The sequence shown here is derived from an EMBL/GenBank/DDBJ whole genome shotgun (WGS) entry which is preliminary data.</text>
</comment>
<evidence type="ECO:0000313" key="2">
    <source>
        <dbReference type="Proteomes" id="UP000616885"/>
    </source>
</evidence>
<dbReference type="AlphaFoldDB" id="A0A8H7KAQ0"/>
<organism evidence="1 2">
    <name type="scientific">Bionectria ochroleuca</name>
    <name type="common">Gliocladium roseum</name>
    <dbReference type="NCBI Taxonomy" id="29856"/>
    <lineage>
        <taxon>Eukaryota</taxon>
        <taxon>Fungi</taxon>
        <taxon>Dikarya</taxon>
        <taxon>Ascomycota</taxon>
        <taxon>Pezizomycotina</taxon>
        <taxon>Sordariomycetes</taxon>
        <taxon>Hypocreomycetidae</taxon>
        <taxon>Hypocreales</taxon>
        <taxon>Bionectriaceae</taxon>
        <taxon>Clonostachys</taxon>
    </lineage>
</organism>
<protein>
    <submittedName>
        <fullName evidence="1">Uncharacterized protein</fullName>
    </submittedName>
</protein>